<feature type="region of interest" description="Disordered" evidence="1">
    <location>
        <begin position="1"/>
        <end position="25"/>
    </location>
</feature>
<feature type="compositionally biased region" description="Basic and acidic residues" evidence="1">
    <location>
        <begin position="1"/>
        <end position="15"/>
    </location>
</feature>
<dbReference type="AlphaFoldDB" id="A0AAW2A5W2"/>
<proteinExistence type="predicted"/>
<evidence type="ECO:0000313" key="2">
    <source>
        <dbReference type="EMBL" id="KAK9968850.1"/>
    </source>
</evidence>
<evidence type="ECO:0000313" key="3">
    <source>
        <dbReference type="Proteomes" id="UP001479290"/>
    </source>
</evidence>
<evidence type="ECO:0000256" key="1">
    <source>
        <dbReference type="SAM" id="MobiDB-lite"/>
    </source>
</evidence>
<name>A0AAW2A5W2_CULAL</name>
<comment type="caution">
    <text evidence="2">The sequence shown here is derived from an EMBL/GenBank/DDBJ whole genome shotgun (WGS) entry which is preliminary data.</text>
</comment>
<organism evidence="2 3">
    <name type="scientific">Culter alburnus</name>
    <name type="common">Topmouth culter</name>
    <dbReference type="NCBI Taxonomy" id="194366"/>
    <lineage>
        <taxon>Eukaryota</taxon>
        <taxon>Metazoa</taxon>
        <taxon>Chordata</taxon>
        <taxon>Craniata</taxon>
        <taxon>Vertebrata</taxon>
        <taxon>Euteleostomi</taxon>
        <taxon>Actinopterygii</taxon>
        <taxon>Neopterygii</taxon>
        <taxon>Teleostei</taxon>
        <taxon>Ostariophysi</taxon>
        <taxon>Cypriniformes</taxon>
        <taxon>Xenocyprididae</taxon>
        <taxon>Xenocypridinae</taxon>
        <taxon>Culter</taxon>
    </lineage>
</organism>
<keyword evidence="3" id="KW-1185">Reference proteome</keyword>
<reference evidence="2 3" key="1">
    <citation type="submission" date="2024-05" db="EMBL/GenBank/DDBJ databases">
        <title>A high-quality chromosomal-level genome assembly of Topmouth culter (Culter alburnus).</title>
        <authorList>
            <person name="Zhao H."/>
        </authorList>
    </citation>
    <scope>NUCLEOTIDE SEQUENCE [LARGE SCALE GENOMIC DNA]</scope>
    <source>
        <strain evidence="2">CATC2023</strain>
        <tissue evidence="2">Muscle</tissue>
    </source>
</reference>
<dbReference type="Proteomes" id="UP001479290">
    <property type="component" value="Unassembled WGS sequence"/>
</dbReference>
<dbReference type="EMBL" id="JAWDJR010000010">
    <property type="protein sequence ID" value="KAK9968850.1"/>
    <property type="molecule type" value="Genomic_DNA"/>
</dbReference>
<accession>A0AAW2A5W2</accession>
<sequence length="107" mass="12321">MRKEPPGETSADLHPHVTGSLSSKPATRRLKAMLSQGLHYGTFVKRRFTFVWRERKKKSGSLGKSRCSFINKRKSTVHYTAAAQGYRRIKDTRTLDSKEKLNKRDDL</sequence>
<protein>
    <submittedName>
        <fullName evidence="2">Uncharacterized protein</fullName>
    </submittedName>
</protein>
<gene>
    <name evidence="2" type="ORF">ABG768_003151</name>
</gene>